<protein>
    <submittedName>
        <fullName evidence="2">Uncharacterized protein</fullName>
    </submittedName>
</protein>
<dbReference type="GeneID" id="36346147"/>
<name>W6U101_ECHGR</name>
<gene>
    <name evidence="2" type="ORF">EGR_10432</name>
</gene>
<feature type="region of interest" description="Disordered" evidence="1">
    <location>
        <begin position="40"/>
        <end position="65"/>
    </location>
</feature>
<organism evidence="2 3">
    <name type="scientific">Echinococcus granulosus</name>
    <name type="common">Hydatid tapeworm</name>
    <dbReference type="NCBI Taxonomy" id="6210"/>
    <lineage>
        <taxon>Eukaryota</taxon>
        <taxon>Metazoa</taxon>
        <taxon>Spiralia</taxon>
        <taxon>Lophotrochozoa</taxon>
        <taxon>Platyhelminthes</taxon>
        <taxon>Cestoda</taxon>
        <taxon>Eucestoda</taxon>
        <taxon>Cyclophyllidea</taxon>
        <taxon>Taeniidae</taxon>
        <taxon>Echinococcus</taxon>
        <taxon>Echinococcus granulosus group</taxon>
    </lineage>
</organism>
<dbReference type="KEGG" id="egl:EGR_10432"/>
<dbReference type="RefSeq" id="XP_024345909.1">
    <property type="nucleotide sequence ID" value="XM_024499681.1"/>
</dbReference>
<keyword evidence="3" id="KW-1185">Reference proteome</keyword>
<dbReference type="AlphaFoldDB" id="W6U101"/>
<evidence type="ECO:0000256" key="1">
    <source>
        <dbReference type="SAM" id="MobiDB-lite"/>
    </source>
</evidence>
<accession>W6U101</accession>
<comment type="caution">
    <text evidence="2">The sequence shown here is derived from an EMBL/GenBank/DDBJ whole genome shotgun (WGS) entry which is preliminary data.</text>
</comment>
<evidence type="ECO:0000313" key="3">
    <source>
        <dbReference type="Proteomes" id="UP000019149"/>
    </source>
</evidence>
<reference evidence="2 3" key="1">
    <citation type="journal article" date="2013" name="Nat. Genet.">
        <title>The genome of the hydatid tapeworm Echinococcus granulosus.</title>
        <authorList>
            <person name="Zheng H."/>
            <person name="Zhang W."/>
            <person name="Zhang L."/>
            <person name="Zhang Z."/>
            <person name="Li J."/>
            <person name="Lu G."/>
            <person name="Zhu Y."/>
            <person name="Wang Y."/>
            <person name="Huang Y."/>
            <person name="Liu J."/>
            <person name="Kang H."/>
            <person name="Chen J."/>
            <person name="Wang L."/>
            <person name="Chen A."/>
            <person name="Yu S."/>
            <person name="Gao Z."/>
            <person name="Jin L."/>
            <person name="Gu W."/>
            <person name="Wang Z."/>
            <person name="Zhao L."/>
            <person name="Shi B."/>
            <person name="Wen H."/>
            <person name="Lin R."/>
            <person name="Jones M.K."/>
            <person name="Brejova B."/>
            <person name="Vinar T."/>
            <person name="Zhao G."/>
            <person name="McManus D.P."/>
            <person name="Chen Z."/>
            <person name="Zhou Y."/>
            <person name="Wang S."/>
        </authorList>
    </citation>
    <scope>NUCLEOTIDE SEQUENCE [LARGE SCALE GENOMIC DNA]</scope>
</reference>
<dbReference type="CTD" id="36346147"/>
<dbReference type="EMBL" id="APAU02000219">
    <property type="protein sequence ID" value="EUB54713.1"/>
    <property type="molecule type" value="Genomic_DNA"/>
</dbReference>
<sequence length="93" mass="10431">MLAKKKIVGLVTDMVTTRLRWWPGSGNGFYLPPYYASGRESELPTSKSAHSATATTTNHLSAPHGNGTTFQTDCIVEHFINDEYFFSRNFEDI</sequence>
<evidence type="ECO:0000313" key="2">
    <source>
        <dbReference type="EMBL" id="EUB54713.1"/>
    </source>
</evidence>
<proteinExistence type="predicted"/>
<feature type="compositionally biased region" description="Low complexity" evidence="1">
    <location>
        <begin position="45"/>
        <end position="62"/>
    </location>
</feature>
<dbReference type="Proteomes" id="UP000019149">
    <property type="component" value="Unassembled WGS sequence"/>
</dbReference>